<keyword evidence="5 7" id="KW-1133">Transmembrane helix</keyword>
<evidence type="ECO:0000256" key="2">
    <source>
        <dbReference type="ARBA" id="ARBA00022448"/>
    </source>
</evidence>
<feature type="domain" description="ABC transmembrane type-1" evidence="8">
    <location>
        <begin position="70"/>
        <end position="282"/>
    </location>
</feature>
<evidence type="ECO:0000259" key="8">
    <source>
        <dbReference type="PROSITE" id="PS50928"/>
    </source>
</evidence>
<keyword evidence="3" id="KW-1003">Cell membrane</keyword>
<keyword evidence="2 7" id="KW-0813">Transport</keyword>
<feature type="transmembrane region" description="Helical" evidence="7">
    <location>
        <begin position="266"/>
        <end position="285"/>
    </location>
</feature>
<comment type="subcellular location">
    <subcellularLocation>
        <location evidence="1 7">Cell membrane</location>
        <topology evidence="1 7">Multi-pass membrane protein</topology>
    </subcellularLocation>
</comment>
<evidence type="ECO:0000256" key="5">
    <source>
        <dbReference type="ARBA" id="ARBA00022989"/>
    </source>
</evidence>
<protein>
    <submittedName>
        <fullName evidence="9">Sugar ABC transporter permease</fullName>
    </submittedName>
</protein>
<evidence type="ECO:0000256" key="1">
    <source>
        <dbReference type="ARBA" id="ARBA00004651"/>
    </source>
</evidence>
<gene>
    <name evidence="9" type="ORF">OEV98_06925</name>
</gene>
<name>A0AAE3LM82_9BACI</name>
<organism evidence="9 10">
    <name type="scientific">Perspicuibacillus lycopersici</name>
    <dbReference type="NCBI Taxonomy" id="1325689"/>
    <lineage>
        <taxon>Bacteria</taxon>
        <taxon>Bacillati</taxon>
        <taxon>Bacillota</taxon>
        <taxon>Bacilli</taxon>
        <taxon>Bacillales</taxon>
        <taxon>Bacillaceae</taxon>
        <taxon>Perspicuibacillus</taxon>
    </lineage>
</organism>
<keyword evidence="10" id="KW-1185">Reference proteome</keyword>
<keyword evidence="6 7" id="KW-0472">Membrane</keyword>
<feature type="transmembrane region" description="Helical" evidence="7">
    <location>
        <begin position="12"/>
        <end position="34"/>
    </location>
</feature>
<evidence type="ECO:0000256" key="4">
    <source>
        <dbReference type="ARBA" id="ARBA00022692"/>
    </source>
</evidence>
<feature type="transmembrane region" description="Helical" evidence="7">
    <location>
        <begin position="74"/>
        <end position="95"/>
    </location>
</feature>
<dbReference type="PANTHER" id="PTHR30193">
    <property type="entry name" value="ABC TRANSPORTER PERMEASE PROTEIN"/>
    <property type="match status" value="1"/>
</dbReference>
<dbReference type="InterPro" id="IPR035906">
    <property type="entry name" value="MetI-like_sf"/>
</dbReference>
<evidence type="ECO:0000313" key="9">
    <source>
        <dbReference type="EMBL" id="MCU9613285.1"/>
    </source>
</evidence>
<sequence>MGMWIERHLKFIFLFPSIIFVLLMIAYPIGYTFYLSFFEWSMSSLQPPEWVFFDNFKALLFDDPRFWPAFFRTFYFTALALVFQTVLGVAIAILFNRKFRGNQLVKTLFLLPMVATPVAVGLVWLLIFEPSIGFANQFLNSLGINPQLWIASPEQALPSIALVDTWQWTPMITLITLAGLSSIPSEYYEAAAVDGANSWQNFWKVTFPLLLPTIFSAVLLRVIDAIKQFDLIYAMTRGGPGFSTETLNIYGFVNGFQYFKLGYTSAILVLFFMIVLGISSIIMILRKKTEVTL</sequence>
<comment type="similarity">
    <text evidence="7">Belongs to the binding-protein-dependent transport system permease family.</text>
</comment>
<evidence type="ECO:0000313" key="10">
    <source>
        <dbReference type="Proteomes" id="UP001209318"/>
    </source>
</evidence>
<proteinExistence type="inferred from homology"/>
<dbReference type="InterPro" id="IPR051393">
    <property type="entry name" value="ABC_transporter_permease"/>
</dbReference>
<dbReference type="CDD" id="cd06261">
    <property type="entry name" value="TM_PBP2"/>
    <property type="match status" value="1"/>
</dbReference>
<feature type="transmembrane region" description="Helical" evidence="7">
    <location>
        <begin position="205"/>
        <end position="223"/>
    </location>
</feature>
<feature type="transmembrane region" description="Helical" evidence="7">
    <location>
        <begin position="107"/>
        <end position="127"/>
    </location>
</feature>
<dbReference type="Gene3D" id="1.10.3720.10">
    <property type="entry name" value="MetI-like"/>
    <property type="match status" value="1"/>
</dbReference>
<dbReference type="InterPro" id="IPR000515">
    <property type="entry name" value="MetI-like"/>
</dbReference>
<dbReference type="GO" id="GO:0055085">
    <property type="term" value="P:transmembrane transport"/>
    <property type="evidence" value="ECO:0007669"/>
    <property type="project" value="InterPro"/>
</dbReference>
<accession>A0AAE3LM82</accession>
<evidence type="ECO:0000256" key="3">
    <source>
        <dbReference type="ARBA" id="ARBA00022475"/>
    </source>
</evidence>
<comment type="caution">
    <text evidence="9">The sequence shown here is derived from an EMBL/GenBank/DDBJ whole genome shotgun (WGS) entry which is preliminary data.</text>
</comment>
<dbReference type="SUPFAM" id="SSF161098">
    <property type="entry name" value="MetI-like"/>
    <property type="match status" value="1"/>
</dbReference>
<dbReference type="GO" id="GO:0005886">
    <property type="term" value="C:plasma membrane"/>
    <property type="evidence" value="ECO:0007669"/>
    <property type="project" value="UniProtKB-SubCell"/>
</dbReference>
<dbReference type="Pfam" id="PF00528">
    <property type="entry name" value="BPD_transp_1"/>
    <property type="match status" value="1"/>
</dbReference>
<evidence type="ECO:0000256" key="7">
    <source>
        <dbReference type="RuleBase" id="RU363032"/>
    </source>
</evidence>
<dbReference type="PROSITE" id="PS50928">
    <property type="entry name" value="ABC_TM1"/>
    <property type="match status" value="1"/>
</dbReference>
<dbReference type="PANTHER" id="PTHR30193:SF37">
    <property type="entry name" value="INNER MEMBRANE ABC TRANSPORTER PERMEASE PROTEIN YCJO"/>
    <property type="match status" value="1"/>
</dbReference>
<evidence type="ECO:0000256" key="6">
    <source>
        <dbReference type="ARBA" id="ARBA00023136"/>
    </source>
</evidence>
<dbReference type="RefSeq" id="WP_263072494.1">
    <property type="nucleotide sequence ID" value="NZ_JAOUSF010000002.1"/>
</dbReference>
<dbReference type="AlphaFoldDB" id="A0AAE3LM82"/>
<dbReference type="Proteomes" id="UP001209318">
    <property type="component" value="Unassembled WGS sequence"/>
</dbReference>
<keyword evidence="4 7" id="KW-0812">Transmembrane</keyword>
<reference evidence="9" key="1">
    <citation type="submission" date="2022-10" db="EMBL/GenBank/DDBJ databases">
        <title>Description of Fervidibacillus gen. nov. in the family Fervidibacillaceae fam. nov. with two species, Fervidibacillus albus sp. nov., and Fervidibacillus halotolerans sp. nov., isolated from tidal flat sediments.</title>
        <authorList>
            <person name="Kwon K.K."/>
            <person name="Yang S.-H."/>
        </authorList>
    </citation>
    <scope>NUCLEOTIDE SEQUENCE</scope>
    <source>
        <strain evidence="9">JCM 19140</strain>
    </source>
</reference>
<dbReference type="EMBL" id="JAOUSF010000002">
    <property type="protein sequence ID" value="MCU9613285.1"/>
    <property type="molecule type" value="Genomic_DNA"/>
</dbReference>